<dbReference type="Proteomes" id="UP000034392">
    <property type="component" value="Chromosome"/>
</dbReference>
<dbReference type="OrthoDB" id="7564055at2"/>
<dbReference type="EMBL" id="CP011452">
    <property type="protein sequence ID" value="AKH43011.1"/>
    <property type="molecule type" value="Genomic_DNA"/>
</dbReference>
<reference evidence="1" key="1">
    <citation type="submission" date="2015-05" db="EMBL/GenBank/DDBJ databases">
        <title>The complete genome of Altererythrobacter atlanticus strain 26DY36.</title>
        <authorList>
            <person name="Wu Y.-H."/>
            <person name="Cheng H."/>
            <person name="Wu X.-W."/>
        </authorList>
    </citation>
    <scope>NUCLEOTIDE SEQUENCE [LARGE SCALE GENOMIC DNA]</scope>
    <source>
        <strain evidence="1">26DY36</strain>
    </source>
</reference>
<gene>
    <name evidence="1" type="ORF">WYH_01976</name>
</gene>
<name>A0A0F7KV10_9SPHN</name>
<sequence>MNAASEAESRLWNWSGCFADLAPADQRAVAQLIKEGRAIEGTVDEILQRLRRTRMVTMIREGENGRVAGVAALKEPSRNYRLNKFADAGVAIAGFENAPELGYVVIHADRRGQKLSGGLVELIAQQLSEPTFATTDSNTMRNNLTRSGFIRVGQDWQGHKGALSLWVFAPR</sequence>
<evidence type="ECO:0000313" key="1">
    <source>
        <dbReference type="EMBL" id="AKH43011.1"/>
    </source>
</evidence>
<dbReference type="Gene3D" id="3.40.630.30">
    <property type="match status" value="1"/>
</dbReference>
<dbReference type="InterPro" id="IPR016181">
    <property type="entry name" value="Acyl_CoA_acyltransferase"/>
</dbReference>
<proteinExistence type="predicted"/>
<dbReference type="RefSeq" id="WP_046903675.1">
    <property type="nucleotide sequence ID" value="NZ_CP011452.2"/>
</dbReference>
<accession>A0A0F7KV10</accession>
<organism evidence="1 2">
    <name type="scientific">Croceibacterium atlanticum</name>
    <dbReference type="NCBI Taxonomy" id="1267766"/>
    <lineage>
        <taxon>Bacteria</taxon>
        <taxon>Pseudomonadati</taxon>
        <taxon>Pseudomonadota</taxon>
        <taxon>Alphaproteobacteria</taxon>
        <taxon>Sphingomonadales</taxon>
        <taxon>Erythrobacteraceae</taxon>
        <taxon>Croceibacterium</taxon>
    </lineage>
</organism>
<dbReference type="STRING" id="1267766.WYH_01976"/>
<evidence type="ECO:0000313" key="2">
    <source>
        <dbReference type="Proteomes" id="UP000034392"/>
    </source>
</evidence>
<dbReference type="KEGG" id="aay:WYH_01976"/>
<keyword evidence="2" id="KW-1185">Reference proteome</keyword>
<dbReference type="PATRIC" id="fig|1267766.3.peg.1998"/>
<dbReference type="SUPFAM" id="SSF55729">
    <property type="entry name" value="Acyl-CoA N-acyltransferases (Nat)"/>
    <property type="match status" value="1"/>
</dbReference>
<dbReference type="AlphaFoldDB" id="A0A0F7KV10"/>
<protein>
    <submittedName>
        <fullName evidence="1">Uncharacterized protein</fullName>
    </submittedName>
</protein>